<feature type="domain" description="Glutamate-ammonia ligase adenylyltransferase repeated" evidence="7">
    <location>
        <begin position="625"/>
        <end position="873"/>
    </location>
</feature>
<dbReference type="InterPro" id="IPR013546">
    <property type="entry name" value="PII_UdlTrfase/GS_AdlTrfase"/>
</dbReference>
<evidence type="ECO:0000256" key="2">
    <source>
        <dbReference type="ARBA" id="ARBA00022695"/>
    </source>
</evidence>
<dbReference type="EC" id="2.7.7.42" evidence="9"/>
<feature type="domain" description="PII-uridylyltransferase/Glutamine-synthetase adenylyltransferase" evidence="8">
    <location>
        <begin position="358"/>
        <end position="501"/>
    </location>
</feature>
<dbReference type="NCBIfam" id="NF008292">
    <property type="entry name" value="PRK11072.1"/>
    <property type="match status" value="1"/>
</dbReference>
<evidence type="ECO:0000256" key="6">
    <source>
        <dbReference type="ARBA" id="ARBA00023268"/>
    </source>
</evidence>
<dbReference type="Gene3D" id="1.20.120.1510">
    <property type="match status" value="1"/>
</dbReference>
<dbReference type="EMBL" id="CP036279">
    <property type="protein sequence ID" value="QDU62026.1"/>
    <property type="molecule type" value="Genomic_DNA"/>
</dbReference>
<evidence type="ECO:0000256" key="5">
    <source>
        <dbReference type="ARBA" id="ARBA00022842"/>
    </source>
</evidence>
<evidence type="ECO:0000256" key="3">
    <source>
        <dbReference type="ARBA" id="ARBA00022741"/>
    </source>
</evidence>
<dbReference type="Pfam" id="PF03710">
    <property type="entry name" value="GlnE"/>
    <property type="match status" value="2"/>
</dbReference>
<evidence type="ECO:0000259" key="7">
    <source>
        <dbReference type="Pfam" id="PF03710"/>
    </source>
</evidence>
<keyword evidence="5" id="KW-0460">Magnesium</keyword>
<dbReference type="KEGG" id="knv:Pan216_28920"/>
<accession>A0A518B4Z9</accession>
<keyword evidence="6" id="KW-0511">Multifunctional enzyme</keyword>
<proteinExistence type="predicted"/>
<keyword evidence="4" id="KW-0067">ATP-binding</keyword>
<feature type="domain" description="PII-uridylyltransferase/Glutamine-synthetase adenylyltransferase" evidence="8">
    <location>
        <begin position="908"/>
        <end position="1032"/>
    </location>
</feature>
<evidence type="ECO:0000256" key="4">
    <source>
        <dbReference type="ARBA" id="ARBA00022840"/>
    </source>
</evidence>
<dbReference type="RefSeq" id="WP_145258538.1">
    <property type="nucleotide sequence ID" value="NZ_CP036279.1"/>
</dbReference>
<protein>
    <submittedName>
        <fullName evidence="9">Glutamate-ammonia-ligase adenylyltransferase</fullName>
        <ecNumber evidence="9">2.7.7.42</ecNumber>
    </submittedName>
</protein>
<feature type="domain" description="Glutamate-ammonia ligase adenylyltransferase repeated" evidence="7">
    <location>
        <begin position="93"/>
        <end position="335"/>
    </location>
</feature>
<gene>
    <name evidence="9" type="primary">glnE_2</name>
    <name evidence="9" type="ORF">Pan216_28920</name>
</gene>
<organism evidence="9 10">
    <name type="scientific">Kolteria novifilia</name>
    <dbReference type="NCBI Taxonomy" id="2527975"/>
    <lineage>
        <taxon>Bacteria</taxon>
        <taxon>Pseudomonadati</taxon>
        <taxon>Planctomycetota</taxon>
        <taxon>Planctomycetia</taxon>
        <taxon>Kolteriales</taxon>
        <taxon>Kolteriaceae</taxon>
        <taxon>Kolteria</taxon>
    </lineage>
</organism>
<dbReference type="GO" id="GO:0016874">
    <property type="term" value="F:ligase activity"/>
    <property type="evidence" value="ECO:0007669"/>
    <property type="project" value="UniProtKB-KW"/>
</dbReference>
<dbReference type="Gene3D" id="3.30.460.10">
    <property type="entry name" value="Beta Polymerase, domain 2"/>
    <property type="match status" value="2"/>
</dbReference>
<dbReference type="AlphaFoldDB" id="A0A518B4Z9"/>
<reference evidence="9 10" key="1">
    <citation type="submission" date="2019-02" db="EMBL/GenBank/DDBJ databases">
        <title>Deep-cultivation of Planctomycetes and their phenomic and genomic characterization uncovers novel biology.</title>
        <authorList>
            <person name="Wiegand S."/>
            <person name="Jogler M."/>
            <person name="Boedeker C."/>
            <person name="Pinto D."/>
            <person name="Vollmers J."/>
            <person name="Rivas-Marin E."/>
            <person name="Kohn T."/>
            <person name="Peeters S.H."/>
            <person name="Heuer A."/>
            <person name="Rast P."/>
            <person name="Oberbeckmann S."/>
            <person name="Bunk B."/>
            <person name="Jeske O."/>
            <person name="Meyerdierks A."/>
            <person name="Storesund J.E."/>
            <person name="Kallscheuer N."/>
            <person name="Luecker S."/>
            <person name="Lage O.M."/>
            <person name="Pohl T."/>
            <person name="Merkel B.J."/>
            <person name="Hornburger P."/>
            <person name="Mueller R.-W."/>
            <person name="Bruemmer F."/>
            <person name="Labrenz M."/>
            <person name="Spormann A.M."/>
            <person name="Op den Camp H."/>
            <person name="Overmann J."/>
            <person name="Amann R."/>
            <person name="Jetten M.S.M."/>
            <person name="Mascher T."/>
            <person name="Medema M.H."/>
            <person name="Devos D.P."/>
            <person name="Kaster A.-K."/>
            <person name="Ovreas L."/>
            <person name="Rohde M."/>
            <person name="Galperin M.Y."/>
            <person name="Jogler C."/>
        </authorList>
    </citation>
    <scope>NUCLEOTIDE SEQUENCE [LARGE SCALE GENOMIC DNA]</scope>
    <source>
        <strain evidence="9 10">Pan216</strain>
    </source>
</reference>
<dbReference type="PANTHER" id="PTHR30621">
    <property type="entry name" value="GLUTAMINE SYNTHETASE ADENYLYLTRANSFERASE"/>
    <property type="match status" value="1"/>
</dbReference>
<dbReference type="Pfam" id="PF08335">
    <property type="entry name" value="GlnD_UR_UTase"/>
    <property type="match status" value="2"/>
</dbReference>
<dbReference type="GO" id="GO:0008882">
    <property type="term" value="F:[glutamate-ammonia-ligase] adenylyltransferase activity"/>
    <property type="evidence" value="ECO:0007669"/>
    <property type="project" value="UniProtKB-EC"/>
</dbReference>
<dbReference type="GO" id="GO:0005524">
    <property type="term" value="F:ATP binding"/>
    <property type="evidence" value="ECO:0007669"/>
    <property type="project" value="UniProtKB-KW"/>
</dbReference>
<evidence type="ECO:0000256" key="1">
    <source>
        <dbReference type="ARBA" id="ARBA00022679"/>
    </source>
</evidence>
<name>A0A518B4Z9_9BACT</name>
<dbReference type="CDD" id="cd05401">
    <property type="entry name" value="NT_GlnE_GlnD_like"/>
    <property type="match status" value="2"/>
</dbReference>
<dbReference type="SUPFAM" id="SSF81301">
    <property type="entry name" value="Nucleotidyltransferase"/>
    <property type="match status" value="2"/>
</dbReference>
<evidence type="ECO:0000259" key="8">
    <source>
        <dbReference type="Pfam" id="PF08335"/>
    </source>
</evidence>
<dbReference type="GO" id="GO:0000820">
    <property type="term" value="P:regulation of glutamine family amino acid metabolic process"/>
    <property type="evidence" value="ECO:0007669"/>
    <property type="project" value="TreeGrafter"/>
</dbReference>
<evidence type="ECO:0000313" key="9">
    <source>
        <dbReference type="EMBL" id="QDU62026.1"/>
    </source>
</evidence>
<dbReference type="InterPro" id="IPR023057">
    <property type="entry name" value="GlnE"/>
</dbReference>
<dbReference type="InterPro" id="IPR043519">
    <property type="entry name" value="NT_sf"/>
</dbReference>
<dbReference type="GO" id="GO:0005829">
    <property type="term" value="C:cytosol"/>
    <property type="evidence" value="ECO:0007669"/>
    <property type="project" value="TreeGrafter"/>
</dbReference>
<dbReference type="OrthoDB" id="9759366at2"/>
<dbReference type="SUPFAM" id="SSF81593">
    <property type="entry name" value="Nucleotidyltransferase substrate binding subunit/domain"/>
    <property type="match status" value="2"/>
</dbReference>
<keyword evidence="1 9" id="KW-0808">Transferase</keyword>
<dbReference type="PANTHER" id="PTHR30621:SF0">
    <property type="entry name" value="BIFUNCTIONAL GLUTAMINE SYNTHETASE ADENYLYLTRANSFERASE_ADENYLYL-REMOVING ENZYME"/>
    <property type="match status" value="1"/>
</dbReference>
<keyword evidence="3" id="KW-0547">Nucleotide-binding</keyword>
<evidence type="ECO:0000313" key="10">
    <source>
        <dbReference type="Proteomes" id="UP000317093"/>
    </source>
</evidence>
<dbReference type="Gene3D" id="1.20.120.330">
    <property type="entry name" value="Nucleotidyltransferases domain 2"/>
    <property type="match status" value="2"/>
</dbReference>
<keyword evidence="9" id="KW-0436">Ligase</keyword>
<keyword evidence="10" id="KW-1185">Reference proteome</keyword>
<keyword evidence="2 9" id="KW-0548">Nucleotidyltransferase</keyword>
<dbReference type="Proteomes" id="UP000317093">
    <property type="component" value="Chromosome"/>
</dbReference>
<dbReference type="InterPro" id="IPR005190">
    <property type="entry name" value="GlnE_rpt_dom"/>
</dbReference>
<sequence precursor="true">MPDSIETFLDSDWLKRCRFTDESAARRNIAAIAGHGIPDELVVDLCRRFAQYLPSSADPDMVLNNIERMLDGVEHSAATITFLLNKPHALAILIQLFASSQYFSDLIIRHPEHFDFLWEHGHRPIDPRQKRSRILREIHEEPGNEKRALRLIRRHRQRELLRIGYRDIILGEPLERITASISDLADCLVEVSLTLAYQKISQRHGEPRSPSGRLARVVVLGMGKLGGRELNYSSDIDLIVVYDVDGKTDGEPPLENYEFYSRVVREIVRYLSALTEDGQAYRVDLRLRPHGAEAPLCLSLANTLAYYERFGRNWERQALVKARSIAGSYKLGDELLKLIAPFVYARHLHYAEINDLKAMKRRIQEKTRTAGAEDTDLKTGHGGIRDIEFVVQFLQLINGGVLPAVRERNTIKALRKLADAGCIRSDELTSLETAYRFLRKAEHRLQFMFDLQTHRIPQSPSELNKLALRLGYLSGNTVPPSEQFVGDLRRFTARNRAILNRLMLDLFPPDPDRQAKGEPETDLIFDPNPEQERIEKTLGRYLFSNIPLAYKNLTLLAREDIPFLSSLRCRHFLASIAPRLMKQISEAPDPDMALVNLEKVTASLGAKGALWESLSINPALLRLYVNLCSWSQYLSEILINNPGMIDELLDSLAMNKVANFDSLKAELDHLLKGAEELDPILHGFKNTWTLEIGIRDVLGKTTQQEILRELSELARAMIASIADYCWDRLVEQYGEPRHATRPSRISRYCLIGLGTLGAGELMYHSDLDLVLVYDKDGMTNANGKRLLREPTSNHQFFTELAQRIVRTAGHMGPMGRLYSIDLRLRPSGQSGSLALPLEKFSAYYRSSGSSHVWERLALTRGRAIHGDLDFADRVNSAIRNAVCRFRWKRVYFDEIDRMRRRLEASRGPQDLKRASGGIVDVEFAVQMIQLRHGGKVPEILEPNLWKSLEMIGRAGLWDKETVKTFEEGYSFLRAVDSRLRIVHNLAPGEMPDTKEALTKLALRLGYEGADAAEQLTASYKQHTEAIRQHFRHCLELERERTRR</sequence>